<dbReference type="Gene3D" id="1.10.10.1100">
    <property type="entry name" value="BFD-like [2Fe-2S]-binding domain"/>
    <property type="match status" value="1"/>
</dbReference>
<sequence>MAPNQVVTIVGAGPAGIAAALTLAEYGVPAILIDEAEHIGGQYYKHFGVAPGSSRGRELDQLRQQGRERLTALERSPVEVRLGTTVWGFFEPNRLALVADDQVEVLEAPSVLIATGAIERVAAFPGWTLPGVMTAGAAQRVLSHDGVLPGRRFVLAGTGPLLLAIATQIVEAGGDVAAVVDCVGLTAPVRGLRHAQAVVGQPRRLRQWAEYRRALRRAGVPYFHDYTVVEARGEGELREVVIAGKDAEWNIRPETRQVLEADTLCVHFGFTASTELAQLAGCALAFARERGGWYVAHDDGMRASLPGFYVAGQVSGIGGADLAEATGALAGLTIAYDRGVISAEVYHRETRPLRRTIRQGRAFARMLNEVYTPPAAIARLVEPTTVLCRCEEVASSQVDQAVSAGVTTLNGLKRRTRCGMGFCQGRVCSQVLGSYLEHRYGVAPEEAGVFNARVPLKPVPLGALATIPDDET</sequence>
<dbReference type="Pfam" id="PF07992">
    <property type="entry name" value="Pyr_redox_2"/>
    <property type="match status" value="1"/>
</dbReference>
<dbReference type="InterPro" id="IPR036188">
    <property type="entry name" value="FAD/NAD-bd_sf"/>
</dbReference>
<dbReference type="PRINTS" id="PR00368">
    <property type="entry name" value="FADPNR"/>
</dbReference>
<protein>
    <submittedName>
        <fullName evidence="4">BFD domain protein (2Fe-2S)-binding domain protein</fullName>
    </submittedName>
</protein>
<dbReference type="STRING" id="479434.Sthe_0594"/>
<organism evidence="4 5">
    <name type="scientific">Sphaerobacter thermophilus (strain ATCC 49802 / DSM 20745 / KCCM 41009 / NCIMB 13125 / S 6022)</name>
    <dbReference type="NCBI Taxonomy" id="479434"/>
    <lineage>
        <taxon>Bacteria</taxon>
        <taxon>Pseudomonadati</taxon>
        <taxon>Thermomicrobiota</taxon>
        <taxon>Thermomicrobia</taxon>
        <taxon>Sphaerobacterales</taxon>
        <taxon>Sphaerobacterineae</taxon>
        <taxon>Sphaerobacteraceae</taxon>
        <taxon>Sphaerobacter</taxon>
    </lineage>
</organism>
<proteinExistence type="predicted"/>
<dbReference type="PANTHER" id="PTHR42949:SF3">
    <property type="entry name" value="ANAEROBIC GLYCEROL-3-PHOSPHATE DEHYDROGENASE SUBUNIT B"/>
    <property type="match status" value="1"/>
</dbReference>
<dbReference type="PRINTS" id="PR00469">
    <property type="entry name" value="PNDRDTASEII"/>
</dbReference>
<feature type="domain" description="SoxA A3" evidence="3">
    <location>
        <begin position="391"/>
        <end position="465"/>
    </location>
</feature>
<dbReference type="InterPro" id="IPR023753">
    <property type="entry name" value="FAD/NAD-binding_dom"/>
</dbReference>
<dbReference type="Proteomes" id="UP000002027">
    <property type="component" value="Chromosome 1"/>
</dbReference>
<dbReference type="InterPro" id="IPR051691">
    <property type="entry name" value="Metab_Enz_Cyan_OpOx_G3PDH"/>
</dbReference>
<keyword evidence="5" id="KW-1185">Reference proteome</keyword>
<dbReference type="InParanoid" id="D1C1B4"/>
<dbReference type="AlphaFoldDB" id="D1C1B4"/>
<dbReference type="KEGG" id="sti:Sthe_0594"/>
<dbReference type="InterPro" id="IPR041117">
    <property type="entry name" value="SoxA_A3"/>
</dbReference>
<evidence type="ECO:0000256" key="1">
    <source>
        <dbReference type="ARBA" id="ARBA00023002"/>
    </source>
</evidence>
<dbReference type="HOGENOM" id="CLU_030705_1_0_0"/>
<dbReference type="InterPro" id="IPR017224">
    <property type="entry name" value="Opine_Oxase_asu/HCN_bsu"/>
</dbReference>
<dbReference type="PIRSF" id="PIRSF037495">
    <property type="entry name" value="Opine_OX_OoxA/HcnB"/>
    <property type="match status" value="1"/>
</dbReference>
<dbReference type="eggNOG" id="COG0446">
    <property type="taxonomic scope" value="Bacteria"/>
</dbReference>
<dbReference type="Gene3D" id="3.50.50.60">
    <property type="entry name" value="FAD/NAD(P)-binding domain"/>
    <property type="match status" value="2"/>
</dbReference>
<dbReference type="CDD" id="cd19946">
    <property type="entry name" value="GlpA-like_Fer2_BFD-like"/>
    <property type="match status" value="1"/>
</dbReference>
<dbReference type="SUPFAM" id="SSF51905">
    <property type="entry name" value="FAD/NAD(P)-binding domain"/>
    <property type="match status" value="1"/>
</dbReference>
<reference evidence="4 5" key="2">
    <citation type="journal article" date="2010" name="Stand. Genomic Sci.">
        <title>Complete genome sequence of Desulfohalobium retbaense type strain (HR(100)).</title>
        <authorList>
            <person name="Spring S."/>
            <person name="Nolan M."/>
            <person name="Lapidus A."/>
            <person name="Glavina Del Rio T."/>
            <person name="Copeland A."/>
            <person name="Tice H."/>
            <person name="Cheng J.F."/>
            <person name="Lucas S."/>
            <person name="Land M."/>
            <person name="Chen F."/>
            <person name="Bruce D."/>
            <person name="Goodwin L."/>
            <person name="Pitluck S."/>
            <person name="Ivanova N."/>
            <person name="Mavromatis K."/>
            <person name="Mikhailova N."/>
            <person name="Pati A."/>
            <person name="Chen A."/>
            <person name="Palaniappan K."/>
            <person name="Hauser L."/>
            <person name="Chang Y.J."/>
            <person name="Jeffries C.D."/>
            <person name="Munk C."/>
            <person name="Kiss H."/>
            <person name="Chain P."/>
            <person name="Han C."/>
            <person name="Brettin T."/>
            <person name="Detter J.C."/>
            <person name="Schuler E."/>
            <person name="Goker M."/>
            <person name="Rohde M."/>
            <person name="Bristow J."/>
            <person name="Eisen J.A."/>
            <person name="Markowitz V."/>
            <person name="Hugenholtz P."/>
            <person name="Kyrpides N.C."/>
            <person name="Klenk H.P."/>
        </authorList>
    </citation>
    <scope>NUCLEOTIDE SEQUENCE [LARGE SCALE GENOMIC DNA]</scope>
    <source>
        <strain evidence="5">ATCC 49802 / DSM 20745 / S 6022</strain>
    </source>
</reference>
<accession>D1C1B4</accession>
<reference evidence="5" key="1">
    <citation type="submission" date="2009-11" db="EMBL/GenBank/DDBJ databases">
        <title>The complete chromosome 1 of Sphaerobacter thermophilus DSM 20745.</title>
        <authorList>
            <person name="Lucas S."/>
            <person name="Copeland A."/>
            <person name="Lapidus A."/>
            <person name="Glavina del Rio T."/>
            <person name="Dalin E."/>
            <person name="Tice H."/>
            <person name="Bruce D."/>
            <person name="Goodwin L."/>
            <person name="Pitluck S."/>
            <person name="Kyrpides N."/>
            <person name="Mavromatis K."/>
            <person name="Ivanova N."/>
            <person name="Mikhailova N."/>
            <person name="LaButti K.M."/>
            <person name="Clum A."/>
            <person name="Sun H.I."/>
            <person name="Brettin T."/>
            <person name="Detter J.C."/>
            <person name="Han C."/>
            <person name="Larimer F."/>
            <person name="Land M."/>
            <person name="Hauser L."/>
            <person name="Markowitz V."/>
            <person name="Cheng J.F."/>
            <person name="Hugenholtz P."/>
            <person name="Woyke T."/>
            <person name="Wu D."/>
            <person name="Steenblock K."/>
            <person name="Schneider S."/>
            <person name="Pukall R."/>
            <person name="Goeker M."/>
            <person name="Klenk H.P."/>
            <person name="Eisen J.A."/>
        </authorList>
    </citation>
    <scope>NUCLEOTIDE SEQUENCE [LARGE SCALE GENOMIC DNA]</scope>
    <source>
        <strain evidence="5">ATCC 49802 / DSM 20745 / S 6022</strain>
    </source>
</reference>
<feature type="domain" description="FAD/NAD(P)-binding" evidence="2">
    <location>
        <begin position="7"/>
        <end position="321"/>
    </location>
</feature>
<evidence type="ECO:0000259" key="3">
    <source>
        <dbReference type="Pfam" id="PF17806"/>
    </source>
</evidence>
<dbReference type="Pfam" id="PF17806">
    <property type="entry name" value="SO_alpha_A3"/>
    <property type="match status" value="1"/>
</dbReference>
<keyword evidence="1" id="KW-0560">Oxidoreductase</keyword>
<dbReference type="GO" id="GO:0016491">
    <property type="term" value="F:oxidoreductase activity"/>
    <property type="evidence" value="ECO:0007669"/>
    <property type="project" value="UniProtKB-KW"/>
</dbReference>
<evidence type="ECO:0000259" key="2">
    <source>
        <dbReference type="Pfam" id="PF07992"/>
    </source>
</evidence>
<evidence type="ECO:0000313" key="4">
    <source>
        <dbReference type="EMBL" id="ACZ38031.1"/>
    </source>
</evidence>
<name>D1C1B4_SPHTD</name>
<dbReference type="RefSeq" id="WP_012871078.1">
    <property type="nucleotide sequence ID" value="NC_013523.1"/>
</dbReference>
<dbReference type="OrthoDB" id="9776839at2"/>
<gene>
    <name evidence="4" type="ordered locus">Sthe_0594</name>
</gene>
<dbReference type="PANTHER" id="PTHR42949">
    <property type="entry name" value="ANAEROBIC GLYCEROL-3-PHOSPHATE DEHYDROGENASE SUBUNIT B"/>
    <property type="match status" value="1"/>
</dbReference>
<dbReference type="InterPro" id="IPR041854">
    <property type="entry name" value="BFD-like_2Fe2S-bd_dom_sf"/>
</dbReference>
<dbReference type="EMBL" id="CP001823">
    <property type="protein sequence ID" value="ACZ38031.1"/>
    <property type="molecule type" value="Genomic_DNA"/>
</dbReference>
<evidence type="ECO:0000313" key="5">
    <source>
        <dbReference type="Proteomes" id="UP000002027"/>
    </source>
</evidence>